<dbReference type="AlphaFoldDB" id="A0A5A5U424"/>
<name>A0A5A5U424_LEUCI</name>
<evidence type="ECO:0000313" key="2">
    <source>
        <dbReference type="EMBL" id="GDZ84705.1"/>
    </source>
</evidence>
<comment type="caution">
    <text evidence="2">The sequence shown here is derived from an EMBL/GenBank/DDBJ whole genome shotgun (WGS) entry which is preliminary data.</text>
</comment>
<protein>
    <submittedName>
        <fullName evidence="2">Uncharacterized protein</fullName>
    </submittedName>
</protein>
<proteinExistence type="predicted"/>
<accession>A0A5A5U424</accession>
<reference evidence="2 3" key="1">
    <citation type="submission" date="2019-04" db="EMBL/GenBank/DDBJ databases">
        <title>A pseudo-fructophilic Leuconostoc citreum strain F192-5 isolated from peel of satsuma mandarin: the first report for isolation and characterization of strain-dependent fructophilic-like characteristics.</title>
        <authorList>
            <person name="Maeno S."/>
            <person name="Tanizawa Y."/>
            <person name="Kajikawa A."/>
            <person name="Kanesaki Y."/>
            <person name="Kubota E."/>
            <person name="Arita M."/>
            <person name="Leon D."/>
            <person name="Endo A."/>
        </authorList>
    </citation>
    <scope>NUCLEOTIDE SEQUENCE [LARGE SCALE GENOMIC DNA]</scope>
    <source>
        <strain evidence="2 3">F192-5</strain>
    </source>
</reference>
<feature type="transmembrane region" description="Helical" evidence="1">
    <location>
        <begin position="42"/>
        <end position="59"/>
    </location>
</feature>
<dbReference type="Proteomes" id="UP000323274">
    <property type="component" value="Unassembled WGS sequence"/>
</dbReference>
<keyword evidence="1" id="KW-0812">Transmembrane</keyword>
<keyword evidence="1" id="KW-0472">Membrane</keyword>
<sequence>MRIRWLWAIMGFQLLAVGFAIFYNAESDQYLHPAFATFSKPLWVYLPFIIGMLAIYCGISTRSHKKIESVVLYSMTMYWGILTTLLFMNDSYHSHISIIGFMTVFYIPVIWLMAFQTKR</sequence>
<organism evidence="2 3">
    <name type="scientific">Leuconostoc citreum</name>
    <dbReference type="NCBI Taxonomy" id="33964"/>
    <lineage>
        <taxon>Bacteria</taxon>
        <taxon>Bacillati</taxon>
        <taxon>Bacillota</taxon>
        <taxon>Bacilli</taxon>
        <taxon>Lactobacillales</taxon>
        <taxon>Lactobacillaceae</taxon>
        <taxon>Leuconostoc</taxon>
    </lineage>
</organism>
<evidence type="ECO:0000313" key="3">
    <source>
        <dbReference type="Proteomes" id="UP000323274"/>
    </source>
</evidence>
<feature type="transmembrane region" description="Helical" evidence="1">
    <location>
        <begin position="94"/>
        <end position="115"/>
    </location>
</feature>
<gene>
    <name evidence="2" type="ORF">LCIT_19470</name>
</gene>
<evidence type="ECO:0000256" key="1">
    <source>
        <dbReference type="SAM" id="Phobius"/>
    </source>
</evidence>
<feature type="transmembrane region" description="Helical" evidence="1">
    <location>
        <begin position="71"/>
        <end position="88"/>
    </location>
</feature>
<dbReference type="EMBL" id="BJJW01000023">
    <property type="protein sequence ID" value="GDZ84705.1"/>
    <property type="molecule type" value="Genomic_DNA"/>
</dbReference>
<feature type="transmembrane region" description="Helical" evidence="1">
    <location>
        <begin position="5"/>
        <end position="22"/>
    </location>
</feature>
<keyword evidence="1" id="KW-1133">Transmembrane helix</keyword>